<dbReference type="EMBL" id="JAGMVJ010000014">
    <property type="protein sequence ID" value="KAH7082413.1"/>
    <property type="molecule type" value="Genomic_DNA"/>
</dbReference>
<name>A0A8K0R3K8_9PLEO</name>
<accession>A0A8K0R3K8</accession>
<dbReference type="OrthoDB" id="5954308at2759"/>
<feature type="transmembrane region" description="Helical" evidence="6">
    <location>
        <begin position="12"/>
        <end position="31"/>
    </location>
</feature>
<evidence type="ECO:0000256" key="6">
    <source>
        <dbReference type="SAM" id="Phobius"/>
    </source>
</evidence>
<evidence type="ECO:0000256" key="1">
    <source>
        <dbReference type="ARBA" id="ARBA00004141"/>
    </source>
</evidence>
<evidence type="ECO:0000256" key="4">
    <source>
        <dbReference type="ARBA" id="ARBA00023136"/>
    </source>
</evidence>
<protein>
    <recommendedName>
        <fullName evidence="9">DUF1772-domain-containing protein</fullName>
    </recommendedName>
</protein>
<comment type="caution">
    <text evidence="7">The sequence shown here is derived from an EMBL/GenBank/DDBJ whole genome shotgun (WGS) entry which is preliminary data.</text>
</comment>
<feature type="transmembrane region" description="Helical" evidence="6">
    <location>
        <begin position="95"/>
        <end position="115"/>
    </location>
</feature>
<proteinExistence type="inferred from homology"/>
<evidence type="ECO:0000256" key="5">
    <source>
        <dbReference type="ARBA" id="ARBA00034313"/>
    </source>
</evidence>
<dbReference type="PANTHER" id="PTHR35042">
    <property type="entry name" value="ANTHRONE OXYGENASE ENCC"/>
    <property type="match status" value="1"/>
</dbReference>
<dbReference type="GO" id="GO:0016020">
    <property type="term" value="C:membrane"/>
    <property type="evidence" value="ECO:0007669"/>
    <property type="project" value="UniProtKB-SubCell"/>
</dbReference>
<keyword evidence="4 6" id="KW-0472">Membrane</keyword>
<gene>
    <name evidence="7" type="ORF">FB567DRAFT_500393</name>
</gene>
<keyword evidence="8" id="KW-1185">Reference proteome</keyword>
<feature type="transmembrane region" description="Helical" evidence="6">
    <location>
        <begin position="160"/>
        <end position="178"/>
    </location>
</feature>
<dbReference type="Pfam" id="PF08592">
    <property type="entry name" value="Anthrone_oxy"/>
    <property type="match status" value="1"/>
</dbReference>
<comment type="subcellular location">
    <subcellularLocation>
        <location evidence="1">Membrane</location>
        <topology evidence="1">Multi-pass membrane protein</topology>
    </subcellularLocation>
</comment>
<sequence>MATQGYFFNQRTPMGLLIAQTVGITASAYLLGQNASLSFISVPAVMEAPAPLAAKQWHKVLTIGGSFGIPLAISSALATAYVASQQDPSSTAFKLNLAATILLPSIVPFTFLFIVPVNNKLIDKMNSLASASLEDKAIEANVAEGETTHALIDKWATLNLARAALIAGGAICAALAAVDKREIVGFREIGLASGANRI</sequence>
<dbReference type="AlphaFoldDB" id="A0A8K0R3K8"/>
<feature type="transmembrane region" description="Helical" evidence="6">
    <location>
        <begin position="60"/>
        <end position="83"/>
    </location>
</feature>
<evidence type="ECO:0000256" key="3">
    <source>
        <dbReference type="ARBA" id="ARBA00022989"/>
    </source>
</evidence>
<dbReference type="Proteomes" id="UP000813461">
    <property type="component" value="Unassembled WGS sequence"/>
</dbReference>
<reference evidence="7" key="1">
    <citation type="journal article" date="2021" name="Nat. Commun.">
        <title>Genetic determinants of endophytism in the Arabidopsis root mycobiome.</title>
        <authorList>
            <person name="Mesny F."/>
            <person name="Miyauchi S."/>
            <person name="Thiergart T."/>
            <person name="Pickel B."/>
            <person name="Atanasova L."/>
            <person name="Karlsson M."/>
            <person name="Huettel B."/>
            <person name="Barry K.W."/>
            <person name="Haridas S."/>
            <person name="Chen C."/>
            <person name="Bauer D."/>
            <person name="Andreopoulos W."/>
            <person name="Pangilinan J."/>
            <person name="LaButti K."/>
            <person name="Riley R."/>
            <person name="Lipzen A."/>
            <person name="Clum A."/>
            <person name="Drula E."/>
            <person name="Henrissat B."/>
            <person name="Kohler A."/>
            <person name="Grigoriev I.V."/>
            <person name="Martin F.M."/>
            <person name="Hacquard S."/>
        </authorList>
    </citation>
    <scope>NUCLEOTIDE SEQUENCE</scope>
    <source>
        <strain evidence="7">MPI-SDFR-AT-0120</strain>
    </source>
</reference>
<dbReference type="InterPro" id="IPR013901">
    <property type="entry name" value="Anthrone_oxy"/>
</dbReference>
<evidence type="ECO:0000256" key="2">
    <source>
        <dbReference type="ARBA" id="ARBA00022692"/>
    </source>
</evidence>
<keyword evidence="2 6" id="KW-0812">Transmembrane</keyword>
<dbReference type="PANTHER" id="PTHR35042:SF1">
    <property type="entry name" value="DUF1772-DOMAIN-CONTAINING PROTEIN"/>
    <property type="match status" value="1"/>
</dbReference>
<organism evidence="7 8">
    <name type="scientific">Paraphoma chrysanthemicola</name>
    <dbReference type="NCBI Taxonomy" id="798071"/>
    <lineage>
        <taxon>Eukaryota</taxon>
        <taxon>Fungi</taxon>
        <taxon>Dikarya</taxon>
        <taxon>Ascomycota</taxon>
        <taxon>Pezizomycotina</taxon>
        <taxon>Dothideomycetes</taxon>
        <taxon>Pleosporomycetidae</taxon>
        <taxon>Pleosporales</taxon>
        <taxon>Pleosporineae</taxon>
        <taxon>Phaeosphaeriaceae</taxon>
        <taxon>Paraphoma</taxon>
    </lineage>
</organism>
<evidence type="ECO:0000313" key="7">
    <source>
        <dbReference type="EMBL" id="KAH7082413.1"/>
    </source>
</evidence>
<evidence type="ECO:0008006" key="9">
    <source>
        <dbReference type="Google" id="ProtNLM"/>
    </source>
</evidence>
<comment type="similarity">
    <text evidence="5">Belongs to the anthrone oxygenase family.</text>
</comment>
<keyword evidence="3 6" id="KW-1133">Transmembrane helix</keyword>
<evidence type="ECO:0000313" key="8">
    <source>
        <dbReference type="Proteomes" id="UP000813461"/>
    </source>
</evidence>